<keyword evidence="1" id="KW-1185">Reference proteome</keyword>
<proteinExistence type="predicted"/>
<dbReference type="AlphaFoldDB" id="A0A915K775"/>
<reference evidence="2" key="1">
    <citation type="submission" date="2022-11" db="UniProtKB">
        <authorList>
            <consortium name="WormBaseParasite"/>
        </authorList>
    </citation>
    <scope>IDENTIFICATION</scope>
</reference>
<dbReference type="Proteomes" id="UP000887565">
    <property type="component" value="Unplaced"/>
</dbReference>
<protein>
    <submittedName>
        <fullName evidence="2">Uncharacterized protein</fullName>
    </submittedName>
</protein>
<organism evidence="1 2">
    <name type="scientific">Romanomermis culicivorax</name>
    <name type="common">Nematode worm</name>
    <dbReference type="NCBI Taxonomy" id="13658"/>
    <lineage>
        <taxon>Eukaryota</taxon>
        <taxon>Metazoa</taxon>
        <taxon>Ecdysozoa</taxon>
        <taxon>Nematoda</taxon>
        <taxon>Enoplea</taxon>
        <taxon>Dorylaimia</taxon>
        <taxon>Mermithida</taxon>
        <taxon>Mermithoidea</taxon>
        <taxon>Mermithidae</taxon>
        <taxon>Romanomermis</taxon>
    </lineage>
</organism>
<accession>A0A915K775</accession>
<sequence length="63" mass="6935">MFSLSSVLPRTSRTFALQSPEGSGWPHPPICMDSYAGVLQYIGADGNELFETTRKDIGQVAFR</sequence>
<dbReference type="WBParaSite" id="nRc.2.0.1.t34556-RA">
    <property type="protein sequence ID" value="nRc.2.0.1.t34556-RA"/>
    <property type="gene ID" value="nRc.2.0.1.g34556"/>
</dbReference>
<evidence type="ECO:0000313" key="2">
    <source>
        <dbReference type="WBParaSite" id="nRc.2.0.1.t34556-RA"/>
    </source>
</evidence>
<evidence type="ECO:0000313" key="1">
    <source>
        <dbReference type="Proteomes" id="UP000887565"/>
    </source>
</evidence>
<name>A0A915K775_ROMCU</name>